<evidence type="ECO:0000256" key="1">
    <source>
        <dbReference type="SAM" id="MobiDB-lite"/>
    </source>
</evidence>
<dbReference type="AlphaFoldDB" id="A0A3R7N2F5"/>
<dbReference type="Gene3D" id="1.25.40.10">
    <property type="entry name" value="Tetratricopeptide repeat domain"/>
    <property type="match status" value="1"/>
</dbReference>
<protein>
    <submittedName>
        <fullName evidence="2">Polyadenylation/uridylation factor 2</fullName>
    </submittedName>
</protein>
<dbReference type="RefSeq" id="XP_029230428.1">
    <property type="nucleotide sequence ID" value="XM_029369492.1"/>
</dbReference>
<dbReference type="CDD" id="cd23675">
    <property type="entry name" value="KPAF2"/>
    <property type="match status" value="1"/>
</dbReference>
<sequence>MRRWFAEPTRRFALSVALRRCSTARSGTDTPPPPPGVFKKGTTSFGIDQGKLDLALNLHEMDFDAMVKATRAAVTKERVRKETLMGDGLRSKEILPGREEEAPLSAPSSSPTASAAAAAERVGDDGSTQMERQMFRGIANAREAHTTNSFAVVREQRKAEGARYGLMDALRDCLLAGNWVKAMHLFETAVETSCKAVQTSMPAAAGAASEESDILETLRRINATTPPGFASSSSSRHPGVLRWSGGHFYLLLKLLLGKHRVAEAERVWDVMKRIGFVELRMNSQTLNQCMTLGRRETLPDIVSPLKESHGQTEDRLKAFRTTFVLELEEWAKKKGLSLDGRNRQLTRAAHLAELVKRGKEKGEDEADVGALNGEGLKVGDFSGLLRRCLSEESTARVLQMMDKLQVPRDGEAFAALIASLRQPQYCLTAQDKTDAVSASKEEYDAHRSQRFERACQWFEACPENERTADVYNEMLQLSRGDEAADKKFQELLLEFRGAPLSLANAVVSTPARVEAGNKEKSNGGDENEVELLPPHWRVPPNGRTYEILVSHCKYRQDWQVLWALYDEAMERRVKGTRRLYQILLEVANYHAPRGRDPNAVVMEIYEDMKGRGIDVTGIKNTVSVVNAWCATRRRRRW</sequence>
<dbReference type="Proteomes" id="UP000284403">
    <property type="component" value="Unassembled WGS sequence"/>
</dbReference>
<proteinExistence type="predicted"/>
<accession>A0A3R7N2F5</accession>
<dbReference type="InterPro" id="IPR011990">
    <property type="entry name" value="TPR-like_helical_dom_sf"/>
</dbReference>
<evidence type="ECO:0000313" key="3">
    <source>
        <dbReference type="Proteomes" id="UP000284403"/>
    </source>
</evidence>
<dbReference type="OrthoDB" id="277625at2759"/>
<dbReference type="GeneID" id="40316178"/>
<name>A0A3R7N2F5_9TRYP</name>
<keyword evidence="3" id="KW-1185">Reference proteome</keyword>
<feature type="region of interest" description="Disordered" evidence="1">
    <location>
        <begin position="514"/>
        <end position="535"/>
    </location>
</feature>
<feature type="compositionally biased region" description="Low complexity" evidence="1">
    <location>
        <begin position="103"/>
        <end position="120"/>
    </location>
</feature>
<organism evidence="2 3">
    <name type="scientific">Trypanosoma conorhini</name>
    <dbReference type="NCBI Taxonomy" id="83891"/>
    <lineage>
        <taxon>Eukaryota</taxon>
        <taxon>Discoba</taxon>
        <taxon>Euglenozoa</taxon>
        <taxon>Kinetoplastea</taxon>
        <taxon>Metakinetoplastina</taxon>
        <taxon>Trypanosomatida</taxon>
        <taxon>Trypanosomatidae</taxon>
        <taxon>Trypanosoma</taxon>
    </lineage>
</organism>
<comment type="caution">
    <text evidence="2">The sequence shown here is derived from an EMBL/GenBank/DDBJ whole genome shotgun (WGS) entry which is preliminary data.</text>
</comment>
<feature type="region of interest" description="Disordered" evidence="1">
    <location>
        <begin position="93"/>
        <end position="127"/>
    </location>
</feature>
<reference evidence="2 3" key="1">
    <citation type="journal article" date="2018" name="BMC Genomics">
        <title>Genomic comparison of Trypanosoma conorhini and Trypanosoma rangeli to Trypanosoma cruzi strains of high and low virulence.</title>
        <authorList>
            <person name="Bradwell K.R."/>
            <person name="Koparde V.N."/>
            <person name="Matveyev A.V."/>
            <person name="Serrano M.G."/>
            <person name="Alves J.M."/>
            <person name="Parikh H."/>
            <person name="Huang B."/>
            <person name="Lee V."/>
            <person name="Espinosa-Alvarez O."/>
            <person name="Ortiz P.A."/>
            <person name="Costa-Martins A.G."/>
            <person name="Teixeira M.M."/>
            <person name="Buck G.A."/>
        </authorList>
    </citation>
    <scope>NUCLEOTIDE SEQUENCE [LARGE SCALE GENOMIC DNA]</scope>
    <source>
        <strain evidence="2 3">025E</strain>
    </source>
</reference>
<gene>
    <name evidence="2" type="ORF">Tco025E_02567</name>
</gene>
<evidence type="ECO:0000313" key="2">
    <source>
        <dbReference type="EMBL" id="RNF24316.1"/>
    </source>
</evidence>
<dbReference type="EMBL" id="MKKU01000102">
    <property type="protein sequence ID" value="RNF24316.1"/>
    <property type="molecule type" value="Genomic_DNA"/>
</dbReference>